<dbReference type="EMBL" id="CP013342">
    <property type="protein sequence ID" value="AMU95487.1"/>
    <property type="molecule type" value="Genomic_DNA"/>
</dbReference>
<evidence type="ECO:0000313" key="1">
    <source>
        <dbReference type="EMBL" id="AMU95487.1"/>
    </source>
</evidence>
<dbReference type="KEGG" id="ster:AOA14_12795"/>
<proteinExistence type="predicted"/>
<reference evidence="2" key="1">
    <citation type="submission" date="2015-11" db="EMBL/GenBank/DDBJ databases">
        <title>Complete genome sequence of a polyethylene glycol-degrading strain Sphingopyxis terrae strain 203-1 (NBRC 15098).</title>
        <authorList>
            <person name="Yoshiyuki O."/>
            <person name="Shouta N."/>
            <person name="Nagata Y."/>
            <person name="Numata M."/>
            <person name="Tsuchikane K."/>
            <person name="Hosoyama A."/>
            <person name="Yamazoe A."/>
            <person name="Tsuda M."/>
            <person name="Fujita N."/>
            <person name="Kawai F."/>
        </authorList>
    </citation>
    <scope>NUCLEOTIDE SEQUENCE [LARGE SCALE GENOMIC DNA]</scope>
    <source>
        <strain evidence="2">203-1</strain>
    </source>
</reference>
<accession>A0A142W1R0</accession>
<evidence type="ECO:0000313" key="2">
    <source>
        <dbReference type="Proteomes" id="UP000076234"/>
    </source>
</evidence>
<gene>
    <name evidence="1" type="ORF">AOA14_12795</name>
</gene>
<dbReference type="AlphaFoldDB" id="A0A142W1R0"/>
<dbReference type="Proteomes" id="UP000076234">
    <property type="component" value="Chromosome"/>
</dbReference>
<sequence>MISRTPRTVMNYVRDAYLRYYDTAFWMRDEAIMAERKKLLLEPGVMAQEPLLEAVPVYPSVTPVAEACERAGLSSWTGDRLGQVVFGKPGIALREHQAQALEYAIKGDAEGRKNVVVTSGSMAGTGPTCGTMRASIR</sequence>
<protein>
    <submittedName>
        <fullName evidence="1">Uncharacterized protein</fullName>
    </submittedName>
</protein>
<dbReference type="STRING" id="1219058.AOA14_12795"/>
<reference evidence="1 2" key="2">
    <citation type="journal article" date="2016" name="Genome Announc.">
        <title>Complete Genome Sequence of Sphingopyxis terrae Strain 203-1 (NBRC 111660), a Polyethylene Glycol Degrader.</title>
        <authorList>
            <person name="Ohtsubo Y."/>
            <person name="Nonoyama S."/>
            <person name="Nagata Y."/>
            <person name="Numata M."/>
            <person name="Tsuchikane K."/>
            <person name="Hosoyama A."/>
            <person name="Yamazoe A."/>
            <person name="Tsuda M."/>
            <person name="Fujita N."/>
            <person name="Kawai F."/>
        </authorList>
    </citation>
    <scope>NUCLEOTIDE SEQUENCE [LARGE SCALE GENOMIC DNA]</scope>
    <source>
        <strain evidence="1 2">203-1</strain>
    </source>
</reference>
<organism evidence="1 2">
    <name type="scientific">Sphingopyxis terrae subsp. terrae NBRC 15098</name>
    <dbReference type="NCBI Taxonomy" id="1219058"/>
    <lineage>
        <taxon>Bacteria</taxon>
        <taxon>Pseudomonadati</taxon>
        <taxon>Pseudomonadota</taxon>
        <taxon>Alphaproteobacteria</taxon>
        <taxon>Sphingomonadales</taxon>
        <taxon>Sphingomonadaceae</taxon>
        <taxon>Sphingopyxis</taxon>
    </lineage>
</organism>
<name>A0A142W1R0_9SPHN</name>